<dbReference type="Proteomes" id="UP000280834">
    <property type="component" value="Unassembled WGS sequence"/>
</dbReference>
<reference evidence="3" key="1">
    <citation type="submission" date="2017-02" db="UniProtKB">
        <authorList>
            <consortium name="WormBaseParasite"/>
        </authorList>
    </citation>
    <scope>IDENTIFICATION</scope>
</reference>
<accession>A0A0R3QHF9</accession>
<dbReference type="EMBL" id="UZAG01005307">
    <property type="protein sequence ID" value="VDO17666.1"/>
    <property type="molecule type" value="Genomic_DNA"/>
</dbReference>
<sequence length="88" mass="11016">MNREKEKEFFSSYCGRDFEILEAIYVWWKFRIFRLLVSVHRVLLMLLLMNTTCWTEIRISFNLIDCCKHIFVYIRKYTQRNWSHLWAD</sequence>
<evidence type="ECO:0000313" key="2">
    <source>
        <dbReference type="Proteomes" id="UP000280834"/>
    </source>
</evidence>
<keyword evidence="2" id="KW-1185">Reference proteome</keyword>
<evidence type="ECO:0000313" key="3">
    <source>
        <dbReference type="WBParaSite" id="BTMF_0000582401-mRNA-1"/>
    </source>
</evidence>
<dbReference type="WBParaSite" id="BTMF_0000582401-mRNA-1">
    <property type="protein sequence ID" value="BTMF_0000582401-mRNA-1"/>
    <property type="gene ID" value="BTMF_0000582401"/>
</dbReference>
<gene>
    <name evidence="1" type="ORF">BTMF_LOCUS5088</name>
</gene>
<dbReference type="AlphaFoldDB" id="A0A0R3QHF9"/>
<evidence type="ECO:0000313" key="1">
    <source>
        <dbReference type="EMBL" id="VDO17666.1"/>
    </source>
</evidence>
<name>A0A0R3QHF9_9BILA</name>
<organism evidence="3">
    <name type="scientific">Brugia timori</name>
    <dbReference type="NCBI Taxonomy" id="42155"/>
    <lineage>
        <taxon>Eukaryota</taxon>
        <taxon>Metazoa</taxon>
        <taxon>Ecdysozoa</taxon>
        <taxon>Nematoda</taxon>
        <taxon>Chromadorea</taxon>
        <taxon>Rhabditida</taxon>
        <taxon>Spirurina</taxon>
        <taxon>Spiruromorpha</taxon>
        <taxon>Filarioidea</taxon>
        <taxon>Onchocercidae</taxon>
        <taxon>Brugia</taxon>
    </lineage>
</organism>
<proteinExistence type="predicted"/>
<reference evidence="1 2" key="2">
    <citation type="submission" date="2018-11" db="EMBL/GenBank/DDBJ databases">
        <authorList>
            <consortium name="Pathogen Informatics"/>
        </authorList>
    </citation>
    <scope>NUCLEOTIDE SEQUENCE [LARGE SCALE GENOMIC DNA]</scope>
</reference>
<protein>
    <submittedName>
        <fullName evidence="3">Ovule protein</fullName>
    </submittedName>
</protein>